<dbReference type="KEGG" id="pchm:VFPPC_17430"/>
<protein>
    <submittedName>
        <fullName evidence="1">Uncharacterized protein</fullName>
    </submittedName>
</protein>
<dbReference type="Proteomes" id="UP000078397">
    <property type="component" value="Unassembled WGS sequence"/>
</dbReference>
<evidence type="ECO:0000313" key="2">
    <source>
        <dbReference type="Proteomes" id="UP000078397"/>
    </source>
</evidence>
<dbReference type="GeneID" id="33936402"/>
<sequence>MVHPGLCNQPDSDSLLLAHVTLLQCHAKSRVLSMPMDLSLAGAEVVRVVSSLDQRSA</sequence>
<keyword evidence="2" id="KW-1185">Reference proteome</keyword>
<organism evidence="1 2">
    <name type="scientific">Pochonia chlamydosporia 170</name>
    <dbReference type="NCBI Taxonomy" id="1380566"/>
    <lineage>
        <taxon>Eukaryota</taxon>
        <taxon>Fungi</taxon>
        <taxon>Dikarya</taxon>
        <taxon>Ascomycota</taxon>
        <taxon>Pezizomycotina</taxon>
        <taxon>Sordariomycetes</taxon>
        <taxon>Hypocreomycetidae</taxon>
        <taxon>Hypocreales</taxon>
        <taxon>Clavicipitaceae</taxon>
        <taxon>Pochonia</taxon>
    </lineage>
</organism>
<dbReference type="AlphaFoldDB" id="A0A219ARM1"/>
<evidence type="ECO:0000313" key="1">
    <source>
        <dbReference type="EMBL" id="OWT43421.1"/>
    </source>
</evidence>
<dbReference type="RefSeq" id="XP_022285843.1">
    <property type="nucleotide sequence ID" value="XM_022429140.1"/>
</dbReference>
<reference evidence="1 2" key="1">
    <citation type="journal article" date="2016" name="PLoS Pathog.">
        <title>Biosynthesis of antibiotic leucinostatins in bio-control fungus Purpureocillium lilacinum and their inhibition on phytophthora revealed by genome mining.</title>
        <authorList>
            <person name="Wang G."/>
            <person name="Liu Z."/>
            <person name="Lin R."/>
            <person name="Li E."/>
            <person name="Mao Z."/>
            <person name="Ling J."/>
            <person name="Yang Y."/>
            <person name="Yin W.B."/>
            <person name="Xie B."/>
        </authorList>
    </citation>
    <scope>NUCLEOTIDE SEQUENCE [LARGE SCALE GENOMIC DNA]</scope>
    <source>
        <strain evidence="1">170</strain>
    </source>
</reference>
<dbReference type="EMBL" id="LSBJ02000001">
    <property type="protein sequence ID" value="OWT43421.1"/>
    <property type="molecule type" value="Genomic_DNA"/>
</dbReference>
<comment type="caution">
    <text evidence="1">The sequence shown here is derived from an EMBL/GenBank/DDBJ whole genome shotgun (WGS) entry which is preliminary data.</text>
</comment>
<proteinExistence type="predicted"/>
<name>A0A219ARM1_METCM</name>
<gene>
    <name evidence="1" type="ORF">VFPPC_17430</name>
</gene>
<accession>A0A219ARM1</accession>